<accession>A0A432XB26</accession>
<dbReference type="Pfam" id="PF14281">
    <property type="entry name" value="PDDEXK_4"/>
    <property type="match status" value="1"/>
</dbReference>
<dbReference type="OrthoDB" id="1453311at2"/>
<dbReference type="EMBL" id="PIPU01000010">
    <property type="protein sequence ID" value="RUO45951.1"/>
    <property type="molecule type" value="Genomic_DNA"/>
</dbReference>
<evidence type="ECO:0008006" key="3">
    <source>
        <dbReference type="Google" id="ProtNLM"/>
    </source>
</evidence>
<evidence type="ECO:0000313" key="1">
    <source>
        <dbReference type="EMBL" id="RUO45951.1"/>
    </source>
</evidence>
<evidence type="ECO:0000313" key="2">
    <source>
        <dbReference type="Proteomes" id="UP000286985"/>
    </source>
</evidence>
<dbReference type="AlphaFoldDB" id="A0A432XB26"/>
<proteinExistence type="predicted"/>
<keyword evidence="2" id="KW-1185">Reference proteome</keyword>
<protein>
    <recommendedName>
        <fullName evidence="3">PD-(D/E)XK nuclease family protein</fullName>
    </recommendedName>
</protein>
<organism evidence="1 2">
    <name type="scientific">Pseudidiomarina donghaiensis</name>
    <dbReference type="NCBI Taxonomy" id="519452"/>
    <lineage>
        <taxon>Bacteria</taxon>
        <taxon>Pseudomonadati</taxon>
        <taxon>Pseudomonadota</taxon>
        <taxon>Gammaproteobacteria</taxon>
        <taxon>Alteromonadales</taxon>
        <taxon>Idiomarinaceae</taxon>
        <taxon>Pseudidiomarina</taxon>
    </lineage>
</organism>
<sequence length="404" mass="46931">MHKCDENEVLLVNLLDDANFKDLSATEERFNIFDALGVRRQELRHSDFLSYLLDPSRPHGLGDSFLRDFLLNAISDAEIDLPDVFHGVPLRLESLNDVRVTRERYNIDILLEMEDRWLVAIENKIGAKEHGNQLQRYESRLKLMFPNLPILFLYLTPMGVQASEDNWLSLSYGVVHDLVYKWSQSSNISEEVKVALVDYVEFLEGHVLEDSKTAELCRKIYQRHKQAIDLLIEHVPTAKDFYLDIAQQAIKMLADEGKVVLDDRYRKVSRFYDIRLKDDLPEVLDGEWTSTNKGILFEWEIDSEFLRVDLVIGPLEAVQRQSIVSQLETGKYKRMLREIPKLKIVTKISKRYAHYTKTPVIPFGRIDEDIELDSTEDLVRGLKAQVEEIINKHFVVLKEVLQGT</sequence>
<gene>
    <name evidence="1" type="ORF">CWE24_12385</name>
</gene>
<dbReference type="InterPro" id="IPR029470">
    <property type="entry name" value="PDDEXK_4"/>
</dbReference>
<name>A0A432XB26_9GAMM</name>
<reference evidence="2" key="1">
    <citation type="journal article" date="2018" name="Front. Microbiol.">
        <title>Genome-Based Analysis Reveals the Taxonomy and Diversity of the Family Idiomarinaceae.</title>
        <authorList>
            <person name="Liu Y."/>
            <person name="Lai Q."/>
            <person name="Shao Z."/>
        </authorList>
    </citation>
    <scope>NUCLEOTIDE SEQUENCE [LARGE SCALE GENOMIC DNA]</scope>
    <source>
        <strain evidence="2">908033</strain>
    </source>
</reference>
<dbReference type="RefSeq" id="WP_092842152.1">
    <property type="nucleotide sequence ID" value="NZ_FPCF01000011.1"/>
</dbReference>
<dbReference type="Proteomes" id="UP000286985">
    <property type="component" value="Unassembled WGS sequence"/>
</dbReference>
<comment type="caution">
    <text evidence="1">The sequence shown here is derived from an EMBL/GenBank/DDBJ whole genome shotgun (WGS) entry which is preliminary data.</text>
</comment>